<dbReference type="InterPro" id="IPR013830">
    <property type="entry name" value="SGNH_hydro"/>
</dbReference>
<accession>A0ABT5HG14</accession>
<organism evidence="2 3">
    <name type="scientific">Asticcacaulis machinosus</name>
    <dbReference type="NCBI Taxonomy" id="2984211"/>
    <lineage>
        <taxon>Bacteria</taxon>
        <taxon>Pseudomonadati</taxon>
        <taxon>Pseudomonadota</taxon>
        <taxon>Alphaproteobacteria</taxon>
        <taxon>Caulobacterales</taxon>
        <taxon>Caulobacteraceae</taxon>
        <taxon>Asticcacaulis</taxon>
    </lineage>
</organism>
<gene>
    <name evidence="2" type="ORF">PQU98_03595</name>
</gene>
<feature type="domain" description="SGNH hydrolase-type esterase" evidence="1">
    <location>
        <begin position="66"/>
        <end position="209"/>
    </location>
</feature>
<evidence type="ECO:0000259" key="1">
    <source>
        <dbReference type="Pfam" id="PF13472"/>
    </source>
</evidence>
<comment type="caution">
    <text evidence="2">The sequence shown here is derived from an EMBL/GenBank/DDBJ whole genome shotgun (WGS) entry which is preliminary data.</text>
</comment>
<dbReference type="InterPro" id="IPR036514">
    <property type="entry name" value="SGNH_hydro_sf"/>
</dbReference>
<protein>
    <submittedName>
        <fullName evidence="2">SGNH/GDSL hydrolase family protein</fullName>
    </submittedName>
</protein>
<reference evidence="2 3" key="1">
    <citation type="submission" date="2023-01" db="EMBL/GenBank/DDBJ databases">
        <title>Novel species of the genus Asticcacaulis isolated from rivers.</title>
        <authorList>
            <person name="Lu H."/>
        </authorList>
    </citation>
    <scope>NUCLEOTIDE SEQUENCE [LARGE SCALE GENOMIC DNA]</scope>
    <source>
        <strain evidence="2 3">LKC15W</strain>
    </source>
</reference>
<dbReference type="GO" id="GO:0016787">
    <property type="term" value="F:hydrolase activity"/>
    <property type="evidence" value="ECO:0007669"/>
    <property type="project" value="UniProtKB-KW"/>
</dbReference>
<dbReference type="RefSeq" id="WP_272743508.1">
    <property type="nucleotide sequence ID" value="NZ_JAQQKV010000001.1"/>
</dbReference>
<keyword evidence="2" id="KW-0378">Hydrolase</keyword>
<evidence type="ECO:0000313" key="3">
    <source>
        <dbReference type="Proteomes" id="UP001218579"/>
    </source>
</evidence>
<dbReference type="Gene3D" id="3.40.50.1110">
    <property type="entry name" value="SGNH hydrolase"/>
    <property type="match status" value="1"/>
</dbReference>
<dbReference type="SUPFAM" id="SSF52266">
    <property type="entry name" value="SGNH hydrolase"/>
    <property type="match status" value="1"/>
</dbReference>
<dbReference type="EMBL" id="JAQQKV010000001">
    <property type="protein sequence ID" value="MDC7675197.1"/>
    <property type="molecule type" value="Genomic_DNA"/>
</dbReference>
<dbReference type="Proteomes" id="UP001218579">
    <property type="component" value="Unassembled WGS sequence"/>
</dbReference>
<name>A0ABT5HG14_9CAUL</name>
<evidence type="ECO:0000313" key="2">
    <source>
        <dbReference type="EMBL" id="MDC7675197.1"/>
    </source>
</evidence>
<proteinExistence type="predicted"/>
<keyword evidence="3" id="KW-1185">Reference proteome</keyword>
<dbReference type="Pfam" id="PF13472">
    <property type="entry name" value="Lipase_GDSL_2"/>
    <property type="match status" value="1"/>
</dbReference>
<sequence length="219" mass="23419">MNKKTLYRLTAAACAVLFITGFSGLAGVEYQKSKPGPALPVDHFKQRVKAVISQASQVQAETLIVGDSLTEFAYLPELCGASVLNAGISSATIQDASTWTRSLIEASKPKRVVFALGTNNAKLAESKTPVPMVMQTYAALIDEAKGHDIYVATLPAVSPERPGFDATHIKALNEGIKTLAAEKGVTLIDLDRELPMTDGVHLTSEGYAIWRTQLNAVCT</sequence>